<dbReference type="PANTHER" id="PTHR10039">
    <property type="entry name" value="AMELOGENIN"/>
    <property type="match status" value="1"/>
</dbReference>
<feature type="repeat" description="ANK" evidence="2">
    <location>
        <begin position="1155"/>
        <end position="1187"/>
    </location>
</feature>
<dbReference type="SUPFAM" id="SSF48403">
    <property type="entry name" value="Ankyrin repeat"/>
    <property type="match status" value="2"/>
</dbReference>
<dbReference type="Pfam" id="PF24883">
    <property type="entry name" value="NPHP3_N"/>
    <property type="match status" value="1"/>
</dbReference>
<dbReference type="InterPro" id="IPR027417">
    <property type="entry name" value="P-loop_NTPase"/>
</dbReference>
<evidence type="ECO:0000256" key="1">
    <source>
        <dbReference type="ARBA" id="ARBA00022737"/>
    </source>
</evidence>
<feature type="domain" description="Nephrocystin 3-like N-terminal" evidence="3">
    <location>
        <begin position="196"/>
        <end position="393"/>
    </location>
</feature>
<keyword evidence="2" id="KW-0040">ANK repeat</keyword>
<dbReference type="Pfam" id="PF12796">
    <property type="entry name" value="Ank_2"/>
    <property type="match status" value="2"/>
</dbReference>
<accession>A0A8H3II22</accession>
<proteinExistence type="predicted"/>
<dbReference type="Gene3D" id="1.25.40.20">
    <property type="entry name" value="Ankyrin repeat-containing domain"/>
    <property type="match status" value="3"/>
</dbReference>
<evidence type="ECO:0000256" key="2">
    <source>
        <dbReference type="PROSITE-ProRule" id="PRU00023"/>
    </source>
</evidence>
<dbReference type="EMBL" id="CAJPDQ010000009">
    <property type="protein sequence ID" value="CAF9914439.1"/>
    <property type="molecule type" value="Genomic_DNA"/>
</dbReference>
<evidence type="ECO:0000313" key="5">
    <source>
        <dbReference type="Proteomes" id="UP000664169"/>
    </source>
</evidence>
<dbReference type="Pfam" id="PF00023">
    <property type="entry name" value="Ank"/>
    <property type="match status" value="1"/>
</dbReference>
<sequence length="1421" mass="160911">MAEAIGFIGFAVTCVNTTLQIIEAVQTVRHAPQEVQDLVTELQLSQVTLQDAKRLGEQAKRADGQGKSILVDYLDKIEDIAGKAYKHMEGRIGNYAHKAGRLGWLWYKSAIRAETDKLKGYHQNFKDMIQLLSANDIREIKDSFITHLAVEICKIESQMLNADNERTFQWLMDKLSSTTNNKRSQLRHLFEASPPNWVLDTTAFRSWANASNESRWLWGIGEAGTGKTVAAVYLADQLQSSVPSYKLAETIVGLAKSESKDEDRNRIDKYENSIRTAQADSATAAFFFSYKAAADTDAEMVMRSLARQLLEQLHEQNRSCAYRRMSMVQETLSDNVDRKEKTDTQQLLNALLSDFARPYIVLDALDEYPGDWQDLLGQLNSVNASVKIVVTSRGGHEDYMRREALKRGELVFSVGENEDIIKASVLAKFTKIASRDSSEGFVSSTLVEAALDSNKREEMAEIIKRKADHNFLCSSLHVKSLGNAESAEDLQTLLNNLPEGLNQVLADTLQRVQAQSTGQAEIGRLALQWAIYARRNLNLNELQHAIAASRYPSRESLNDRVEEFTERVIVVSTKRFLTIDKKKIIHIHKSIRDFCGTEGQEGGVDTIHFPNSHAEMARVCLRYLDPHNFRGHCDTQREWQSRSEEYPFLKYAAANWGYHLKRNEEEQQEKDKKALRKLLKNDKILEMSTAALHDELKDIGVWHDKVGWDVLKWSPTRSPVFSTIHLLAYFDLGETVEEWLQEEQSKPGFDVDQFTALNPATQNGHTALRIACRMNNESVVRVLLEDGANPLKECGHKMFALSAAASRGHHRIVRILLDVEQDKALEILQQRNHINVQPLLDSITSSNEDTVTAILEKIEELPEAQSLLSDQPNDLSAIQEAARRNLAGIVLRIGEAGGKDAFNQKSKIWQDTAMHVAAHGGFDTLKTLLYNLQADPNQRQKQGKTPLHLAVQGEYVRTGAISAALVDHLDTDIEALDNEGKTILHLNADCGRPLHIDTIMRRAPRSHLTRKAKNGQTPLGAALRTRYGNWQGSVLHTLEISRPEEILLEDAKEVYREAIQLRDVFWLEQLLDKTPNASEALPETSNIIIHDIVQTGSLELLKCAWDRLKTSNSELLEHRDEGGKTPLVLAASFLHIHLVKFLIEAGANKNAQGGFGRTALHWAVDNNNVEVADYLLSVHVDYNLIDNTGMKALQRVAADSTISQNRRAREADYRLRSTRFIEKELLHTHKATPLYVTGDEETRKMILDQVKSIPKGAFRVESMRYLVSDPIPQSSKIPLSRIYVSVRGHDQGESDHLKGHPQDRGKNFNGSNTWYDLALLRGDEIIHQYEWSRNLIGAAATWYESSWHIDKGHDNSGIHPGGVSKWTREQDREEVRKFVRETRHGDRIVLIARTRWRGWLCGVEEAEIRCYYRDWKKPNDE</sequence>
<evidence type="ECO:0000313" key="4">
    <source>
        <dbReference type="EMBL" id="CAF9914439.1"/>
    </source>
</evidence>
<dbReference type="PROSITE" id="PS50297">
    <property type="entry name" value="ANK_REP_REGION"/>
    <property type="match status" value="3"/>
</dbReference>
<dbReference type="InterPro" id="IPR036770">
    <property type="entry name" value="Ankyrin_rpt-contain_sf"/>
</dbReference>
<dbReference type="Gene3D" id="3.40.50.300">
    <property type="entry name" value="P-loop containing nucleotide triphosphate hydrolases"/>
    <property type="match status" value="1"/>
</dbReference>
<keyword evidence="5" id="KW-1185">Reference proteome</keyword>
<feature type="repeat" description="ANK" evidence="2">
    <location>
        <begin position="1122"/>
        <end position="1154"/>
    </location>
</feature>
<organism evidence="4 5">
    <name type="scientific">Gomphillus americanus</name>
    <dbReference type="NCBI Taxonomy" id="1940652"/>
    <lineage>
        <taxon>Eukaryota</taxon>
        <taxon>Fungi</taxon>
        <taxon>Dikarya</taxon>
        <taxon>Ascomycota</taxon>
        <taxon>Pezizomycotina</taxon>
        <taxon>Lecanoromycetes</taxon>
        <taxon>OSLEUM clade</taxon>
        <taxon>Ostropomycetidae</taxon>
        <taxon>Ostropales</taxon>
        <taxon>Graphidaceae</taxon>
        <taxon>Gomphilloideae</taxon>
        <taxon>Gomphillus</taxon>
    </lineage>
</organism>
<evidence type="ECO:0000259" key="3">
    <source>
        <dbReference type="Pfam" id="PF24883"/>
    </source>
</evidence>
<protein>
    <recommendedName>
        <fullName evidence="3">Nephrocystin 3-like N-terminal domain-containing protein</fullName>
    </recommendedName>
</protein>
<gene>
    <name evidence="4" type="ORF">GOMPHAMPRED_008161</name>
</gene>
<reference evidence="4" key="1">
    <citation type="submission" date="2021-03" db="EMBL/GenBank/DDBJ databases">
        <authorList>
            <person name="Tagirdzhanova G."/>
        </authorList>
    </citation>
    <scope>NUCLEOTIDE SEQUENCE</scope>
</reference>
<dbReference type="OrthoDB" id="5430265at2759"/>
<comment type="caution">
    <text evidence="4">The sequence shown here is derived from an EMBL/GenBank/DDBJ whole genome shotgun (WGS) entry which is preliminary data.</text>
</comment>
<dbReference type="InterPro" id="IPR002110">
    <property type="entry name" value="Ankyrin_rpt"/>
</dbReference>
<dbReference type="InterPro" id="IPR056884">
    <property type="entry name" value="NPHP3-like_N"/>
</dbReference>
<dbReference type="Proteomes" id="UP000664169">
    <property type="component" value="Unassembled WGS sequence"/>
</dbReference>
<keyword evidence="1" id="KW-0677">Repeat</keyword>
<dbReference type="SUPFAM" id="SSF52540">
    <property type="entry name" value="P-loop containing nucleoside triphosphate hydrolases"/>
    <property type="match status" value="1"/>
</dbReference>
<name>A0A8H3II22_9LECA</name>
<feature type="repeat" description="ANK" evidence="2">
    <location>
        <begin position="763"/>
        <end position="789"/>
    </location>
</feature>
<dbReference type="PROSITE" id="PS50088">
    <property type="entry name" value="ANK_REPEAT"/>
    <property type="match status" value="3"/>
</dbReference>
<dbReference type="SMART" id="SM00248">
    <property type="entry name" value="ANK"/>
    <property type="match status" value="7"/>
</dbReference>
<dbReference type="PANTHER" id="PTHR10039:SF16">
    <property type="entry name" value="GPI INOSITOL-DEACYLASE"/>
    <property type="match status" value="1"/>
</dbReference>